<keyword evidence="1 2" id="KW-0732">Signal</keyword>
<protein>
    <recommendedName>
        <fullName evidence="4">Outer membrane lipoprotein carrier protein LolA</fullName>
    </recommendedName>
</protein>
<gene>
    <name evidence="3" type="ORF">MGR_0315</name>
</gene>
<dbReference type="CDD" id="cd16325">
    <property type="entry name" value="LolA"/>
    <property type="match status" value="1"/>
</dbReference>
<organism evidence="3">
    <name type="scientific">Magnetospirillum gryphiswaldense</name>
    <dbReference type="NCBI Taxonomy" id="55518"/>
    <lineage>
        <taxon>Bacteria</taxon>
        <taxon>Pseudomonadati</taxon>
        <taxon>Pseudomonadota</taxon>
        <taxon>Alphaproteobacteria</taxon>
        <taxon>Rhodospirillales</taxon>
        <taxon>Rhodospirillaceae</taxon>
        <taxon>Magnetospirillum</taxon>
    </lineage>
</organism>
<dbReference type="InterPro" id="IPR029046">
    <property type="entry name" value="LolA/LolB/LppX"/>
</dbReference>
<sequence length="193" mass="20909">MIRLLALFALLWPLSVQADPVSLKPGEILRGHFTQERFLAGFAQPVRSEGRFVLAPGQGLIWQGDKPFAVLTVITPAGMAQSLGGKETMRLSATKAPFLARLHEVMAGAMAGDWRALEGEFVVSRQGDAVTLVPRRPDMAQPVKAIRARIGAFVDEVEVEKPEGDRDHLVFSRQSIDPGPLTADEAAAFAGLR</sequence>
<dbReference type="AlphaFoldDB" id="A4TTV9"/>
<accession>A4TTV9</accession>
<dbReference type="EMBL" id="CU459003">
    <property type="protein sequence ID" value="CAM74066.1"/>
    <property type="molecule type" value="Genomic_DNA"/>
</dbReference>
<dbReference type="Pfam" id="PF19574">
    <property type="entry name" value="LolA_3"/>
    <property type="match status" value="1"/>
</dbReference>
<dbReference type="InterPro" id="IPR004564">
    <property type="entry name" value="OM_lipoprot_carrier_LolA-like"/>
</dbReference>
<evidence type="ECO:0000256" key="1">
    <source>
        <dbReference type="ARBA" id="ARBA00022729"/>
    </source>
</evidence>
<reference evidence="3" key="1">
    <citation type="journal article" date="2007" name="J. Bacteriol.">
        <title>Comparative genome analysis of four magnetotactic bacteria reveals a complex set of group-specific genes implicated in magnetosome biomineralization and function.</title>
        <authorList>
            <person name="Richter M."/>
            <person name="Kube M."/>
            <person name="Bazylinski D.A."/>
            <person name="Lombardot T."/>
            <person name="Gloeckner F.O."/>
            <person name="Reinhardt R."/>
            <person name="Schueler D."/>
        </authorList>
    </citation>
    <scope>NUCLEOTIDE SEQUENCE</scope>
    <source>
        <strain evidence="3">MSR-1</strain>
    </source>
</reference>
<evidence type="ECO:0000256" key="2">
    <source>
        <dbReference type="SAM" id="SignalP"/>
    </source>
</evidence>
<feature type="chain" id="PRO_5002673110" description="Outer membrane lipoprotein carrier protein LolA" evidence="2">
    <location>
        <begin position="19"/>
        <end position="193"/>
    </location>
</feature>
<dbReference type="Gene3D" id="2.50.20.10">
    <property type="entry name" value="Lipoprotein localisation LolA/LolB/LppX"/>
    <property type="match status" value="1"/>
</dbReference>
<dbReference type="RefSeq" id="WP_106001720.1">
    <property type="nucleotide sequence ID" value="NZ_CP027527.1"/>
</dbReference>
<proteinExistence type="predicted"/>
<evidence type="ECO:0000313" key="3">
    <source>
        <dbReference type="EMBL" id="CAM74066.1"/>
    </source>
</evidence>
<feature type="signal peptide" evidence="2">
    <location>
        <begin position="1"/>
        <end position="18"/>
    </location>
</feature>
<dbReference type="SUPFAM" id="SSF89392">
    <property type="entry name" value="Prokaryotic lipoproteins and lipoprotein localization factors"/>
    <property type="match status" value="1"/>
</dbReference>
<name>A4TTV9_9PROT</name>
<evidence type="ECO:0008006" key="4">
    <source>
        <dbReference type="Google" id="ProtNLM"/>
    </source>
</evidence>